<accession>A0A2K8KP41</accession>
<gene>
    <name evidence="2" type="ORF">REIFOR_01407</name>
</gene>
<protein>
    <recommendedName>
        <fullName evidence="4">Lipoprotein</fullName>
    </recommendedName>
</protein>
<feature type="signal peptide" evidence="1">
    <location>
        <begin position="1"/>
        <end position="20"/>
    </location>
</feature>
<dbReference type="Proteomes" id="UP000229757">
    <property type="component" value="Chromosome"/>
</dbReference>
<organism evidence="2 3">
    <name type="scientific">Reinekea forsetii</name>
    <dbReference type="NCBI Taxonomy" id="1336806"/>
    <lineage>
        <taxon>Bacteria</taxon>
        <taxon>Pseudomonadati</taxon>
        <taxon>Pseudomonadota</taxon>
        <taxon>Gammaproteobacteria</taxon>
        <taxon>Oceanospirillales</taxon>
        <taxon>Saccharospirillaceae</taxon>
        <taxon>Reinekea</taxon>
    </lineage>
</organism>
<keyword evidence="1" id="KW-0732">Signal</keyword>
<keyword evidence="3" id="KW-1185">Reference proteome</keyword>
<name>A0A2K8KP41_9GAMM</name>
<proteinExistence type="predicted"/>
<sequence length="143" mass="16329">MIVKYIVISLSILSCSKLYACNVDFDTWAMVNTLGLFFPTEAVYPFRLDLVGPGYNEPIYITERDDHLEYLVTVNSSKAHDKLRESSAAEQVVVGQYTASVALFTDNYEPLVRWEFVKEDGCWKNSALIFDVDVEDIDELLEQ</sequence>
<dbReference type="KEGG" id="rfo:REIFOR_01407"/>
<evidence type="ECO:0008006" key="4">
    <source>
        <dbReference type="Google" id="ProtNLM"/>
    </source>
</evidence>
<dbReference type="PROSITE" id="PS51257">
    <property type="entry name" value="PROKAR_LIPOPROTEIN"/>
    <property type="match status" value="1"/>
</dbReference>
<feature type="chain" id="PRO_5014687907" description="Lipoprotein" evidence="1">
    <location>
        <begin position="21"/>
        <end position="143"/>
    </location>
</feature>
<dbReference type="EMBL" id="CP011797">
    <property type="protein sequence ID" value="ATX76553.1"/>
    <property type="molecule type" value="Genomic_DNA"/>
</dbReference>
<evidence type="ECO:0000313" key="2">
    <source>
        <dbReference type="EMBL" id="ATX76553.1"/>
    </source>
</evidence>
<reference evidence="2 3" key="1">
    <citation type="journal article" date="2017" name="Environ. Microbiol.">
        <title>Genomic and physiological analyses of 'Reinekea forsetii' reveal a versatile opportunistic lifestyle during spring algae blooms.</title>
        <authorList>
            <person name="Avci B."/>
            <person name="Hahnke R.L."/>
            <person name="Chafee M."/>
            <person name="Fischer T."/>
            <person name="Gruber-Vodicka H."/>
            <person name="Tegetmeyer H.E."/>
            <person name="Harder J."/>
            <person name="Fuchs B.M."/>
            <person name="Amann R.I."/>
            <person name="Teeling H."/>
        </authorList>
    </citation>
    <scope>NUCLEOTIDE SEQUENCE [LARGE SCALE GENOMIC DNA]</scope>
    <source>
        <strain evidence="2 3">Hel1_31_D35</strain>
    </source>
</reference>
<evidence type="ECO:0000313" key="3">
    <source>
        <dbReference type="Proteomes" id="UP000229757"/>
    </source>
</evidence>
<dbReference type="AlphaFoldDB" id="A0A2K8KP41"/>
<evidence type="ECO:0000256" key="1">
    <source>
        <dbReference type="SAM" id="SignalP"/>
    </source>
</evidence>